<dbReference type="AlphaFoldDB" id="A0A6C0INJ4"/>
<protein>
    <submittedName>
        <fullName evidence="1">Uncharacterized protein</fullName>
    </submittedName>
</protein>
<organism evidence="1">
    <name type="scientific">viral metagenome</name>
    <dbReference type="NCBI Taxonomy" id="1070528"/>
    <lineage>
        <taxon>unclassified sequences</taxon>
        <taxon>metagenomes</taxon>
        <taxon>organismal metagenomes</taxon>
    </lineage>
</organism>
<evidence type="ECO:0000313" key="1">
    <source>
        <dbReference type="EMBL" id="QHT93457.1"/>
    </source>
</evidence>
<dbReference type="SUPFAM" id="SSF57903">
    <property type="entry name" value="FYVE/PHD zinc finger"/>
    <property type="match status" value="1"/>
</dbReference>
<accession>A0A6C0INJ4</accession>
<name>A0A6C0INJ4_9ZZZZ</name>
<proteinExistence type="predicted"/>
<reference evidence="1" key="1">
    <citation type="journal article" date="2020" name="Nature">
        <title>Giant virus diversity and host interactions through global metagenomics.</title>
        <authorList>
            <person name="Schulz F."/>
            <person name="Roux S."/>
            <person name="Paez-Espino D."/>
            <person name="Jungbluth S."/>
            <person name="Walsh D.A."/>
            <person name="Denef V.J."/>
            <person name="McMahon K.D."/>
            <person name="Konstantinidis K.T."/>
            <person name="Eloe-Fadrosh E.A."/>
            <person name="Kyrpides N.C."/>
            <person name="Woyke T."/>
        </authorList>
    </citation>
    <scope>NUCLEOTIDE SEQUENCE</scope>
    <source>
        <strain evidence="1">GVMAG-M-3300024252-29</strain>
    </source>
</reference>
<sequence length="115" mass="13067">MLGLEQEEEGRIEYENICRKDENLTTLLFTMHNEGKDVCSSCEETTTIICCNRCGNAVCKLSTCSTLFPHHRNTLFVICNGCSETIYDKMKPVELADVDKLTLLKKKIKTRQASK</sequence>
<dbReference type="InterPro" id="IPR011011">
    <property type="entry name" value="Znf_FYVE_PHD"/>
</dbReference>
<dbReference type="EMBL" id="MN740207">
    <property type="protein sequence ID" value="QHT93457.1"/>
    <property type="molecule type" value="Genomic_DNA"/>
</dbReference>